<accession>A0A3A2ZRX6</accession>
<gene>
    <name evidence="1" type="ORF">PHISCL_01899</name>
</gene>
<name>A0A3A2ZRX6_9EURO</name>
<reference evidence="2" key="1">
    <citation type="submission" date="2017-02" db="EMBL/GenBank/DDBJ databases">
        <authorList>
            <person name="Tafer H."/>
            <person name="Lopandic K."/>
        </authorList>
    </citation>
    <scope>NUCLEOTIDE SEQUENCE [LARGE SCALE GENOMIC DNA]</scope>
    <source>
        <strain evidence="2">CBS 366.77</strain>
    </source>
</reference>
<evidence type="ECO:0000313" key="1">
    <source>
        <dbReference type="EMBL" id="RJE25786.1"/>
    </source>
</evidence>
<keyword evidence="2" id="KW-1185">Reference proteome</keyword>
<dbReference type="EMBL" id="MVGC01000038">
    <property type="protein sequence ID" value="RJE25786.1"/>
    <property type="molecule type" value="Genomic_DNA"/>
</dbReference>
<organism evidence="1 2">
    <name type="scientific">Aspergillus sclerotialis</name>
    <dbReference type="NCBI Taxonomy" id="2070753"/>
    <lineage>
        <taxon>Eukaryota</taxon>
        <taxon>Fungi</taxon>
        <taxon>Dikarya</taxon>
        <taxon>Ascomycota</taxon>
        <taxon>Pezizomycotina</taxon>
        <taxon>Eurotiomycetes</taxon>
        <taxon>Eurotiomycetidae</taxon>
        <taxon>Eurotiales</taxon>
        <taxon>Aspergillaceae</taxon>
        <taxon>Aspergillus</taxon>
        <taxon>Aspergillus subgen. Polypaecilum</taxon>
    </lineage>
</organism>
<sequence>MRRAFRLPVGQRYFKVRAPNDLFYELDDYDVDELDWESFVLWYEHEDMIDRTHSPTIERVSVRKFIMTLVEVLLVIYRRRLPPRLTTGTLR</sequence>
<evidence type="ECO:0000313" key="2">
    <source>
        <dbReference type="Proteomes" id="UP000266188"/>
    </source>
</evidence>
<comment type="caution">
    <text evidence="1">The sequence shown here is derived from an EMBL/GenBank/DDBJ whole genome shotgun (WGS) entry which is preliminary data.</text>
</comment>
<dbReference type="Proteomes" id="UP000266188">
    <property type="component" value="Unassembled WGS sequence"/>
</dbReference>
<proteinExistence type="predicted"/>
<protein>
    <submittedName>
        <fullName evidence="1">Uncharacterized protein</fullName>
    </submittedName>
</protein>
<dbReference type="AlphaFoldDB" id="A0A3A2ZRX6"/>